<dbReference type="SFLD" id="SFLDG01084">
    <property type="entry name" value="Uncharacterised_Radical_SAM_Su"/>
    <property type="match status" value="1"/>
</dbReference>
<evidence type="ECO:0000256" key="3">
    <source>
        <dbReference type="ARBA" id="ARBA00023014"/>
    </source>
</evidence>
<feature type="domain" description="Radical SAM core" evidence="4">
    <location>
        <begin position="23"/>
        <end position="193"/>
    </location>
</feature>
<evidence type="ECO:0000313" key="5">
    <source>
        <dbReference type="EMBL" id="AWR98555.1"/>
    </source>
</evidence>
<dbReference type="Pfam" id="PF04055">
    <property type="entry name" value="Radical_SAM"/>
    <property type="match status" value="1"/>
</dbReference>
<dbReference type="GO" id="GO:0003824">
    <property type="term" value="F:catalytic activity"/>
    <property type="evidence" value="ECO:0007669"/>
    <property type="project" value="InterPro"/>
</dbReference>
<evidence type="ECO:0000256" key="1">
    <source>
        <dbReference type="ARBA" id="ARBA00022723"/>
    </source>
</evidence>
<dbReference type="PANTHER" id="PTHR43432">
    <property type="entry name" value="SLR0285 PROTEIN"/>
    <property type="match status" value="1"/>
</dbReference>
<dbReference type="GeneID" id="36833928"/>
<keyword evidence="2" id="KW-0408">Iron</keyword>
<sequence>MIEIKVKTALSKSGLKELDYALNPYLGCRFSCVYCYARYFSPTEVKERWGEVVVVKSNLLEVLRREVAIKRKGVVGVSTITDPYQPIESERKLTRGSLKILLESGFRVSIQTKSPLVLRDLDLLLSHKEKVDVGLTITTANRDLSKTLEPLAPLPDARFSAVQKLKTRGIDTWIFLGPIIPGLNEDFRQVLERAKEMDVRVIYDVFNYYPGLPFPKVSSREIARIEEEVKRECDRIGATCHSEEEDWLYEKRRRFKPLF</sequence>
<gene>
    <name evidence="5" type="ORF">DFR87_01260</name>
</gene>
<dbReference type="EMBL" id="CP029287">
    <property type="protein sequence ID" value="AWR98555.1"/>
    <property type="molecule type" value="Genomic_DNA"/>
</dbReference>
<dbReference type="KEGG" id="mhk:DFR87_01260"/>
<dbReference type="PANTHER" id="PTHR43432:SF6">
    <property type="entry name" value="RADICAL SAM CORE DOMAIN-CONTAINING PROTEIN"/>
    <property type="match status" value="1"/>
</dbReference>
<protein>
    <submittedName>
        <fullName evidence="5">Radical SAM protein</fullName>
    </submittedName>
</protein>
<keyword evidence="1" id="KW-0479">Metal-binding</keyword>
<evidence type="ECO:0000259" key="4">
    <source>
        <dbReference type="Pfam" id="PF04055"/>
    </source>
</evidence>
<dbReference type="SUPFAM" id="SSF102114">
    <property type="entry name" value="Radical SAM enzymes"/>
    <property type="match status" value="1"/>
</dbReference>
<dbReference type="RefSeq" id="WP_110368743.1">
    <property type="nucleotide sequence ID" value="NZ_CP029287.2"/>
</dbReference>
<dbReference type="GO" id="GO:0051536">
    <property type="term" value="F:iron-sulfur cluster binding"/>
    <property type="evidence" value="ECO:0007669"/>
    <property type="project" value="UniProtKB-KW"/>
</dbReference>
<evidence type="ECO:0000313" key="6">
    <source>
        <dbReference type="Proteomes" id="UP000247586"/>
    </source>
</evidence>
<accession>A0A2U9IRB5</accession>
<dbReference type="InterPro" id="IPR058240">
    <property type="entry name" value="rSAM_sf"/>
</dbReference>
<dbReference type="GO" id="GO:0046872">
    <property type="term" value="F:metal ion binding"/>
    <property type="evidence" value="ECO:0007669"/>
    <property type="project" value="UniProtKB-KW"/>
</dbReference>
<dbReference type="Proteomes" id="UP000247586">
    <property type="component" value="Chromosome"/>
</dbReference>
<organism evidence="5 6">
    <name type="scientific">Metallosphaera hakonensis JCM 8857 = DSM 7519</name>
    <dbReference type="NCBI Taxonomy" id="1293036"/>
    <lineage>
        <taxon>Archaea</taxon>
        <taxon>Thermoproteota</taxon>
        <taxon>Thermoprotei</taxon>
        <taxon>Sulfolobales</taxon>
        <taxon>Sulfolobaceae</taxon>
        <taxon>Metallosphaera</taxon>
    </lineage>
</organism>
<keyword evidence="3" id="KW-0411">Iron-sulfur</keyword>
<reference evidence="5" key="1">
    <citation type="submission" date="2018-05" db="EMBL/GenBank/DDBJ databases">
        <title>Complete Genome Sequences of Extremely Thermoacidophilic, Metal-Mobilizing Type-Strain Members of the Archaeal Family Sulfolobaceae: Acidianus brierleyi DSM-1651T, Acidianus sulfidivorans DSM-18786T, Metallosphaera hakonensis DSM-7519T, and Metallosphaera prunae DSM-10039T.</title>
        <authorList>
            <person name="Counts J.A."/>
            <person name="Kelly R.M."/>
        </authorList>
    </citation>
    <scope>NUCLEOTIDE SEQUENCE [LARGE SCALE GENOMIC DNA]</scope>
    <source>
        <strain evidence="5">HO1-1</strain>
    </source>
</reference>
<dbReference type="SFLD" id="SFLDS00029">
    <property type="entry name" value="Radical_SAM"/>
    <property type="match status" value="1"/>
</dbReference>
<dbReference type="Gene3D" id="3.80.30.30">
    <property type="match status" value="1"/>
</dbReference>
<dbReference type="InterPro" id="IPR040086">
    <property type="entry name" value="MJ0683-like"/>
</dbReference>
<keyword evidence="6" id="KW-1185">Reference proteome</keyword>
<dbReference type="OrthoDB" id="15538at2157"/>
<name>A0A2U9IRB5_9CREN</name>
<evidence type="ECO:0000256" key="2">
    <source>
        <dbReference type="ARBA" id="ARBA00023004"/>
    </source>
</evidence>
<dbReference type="STRING" id="1293036.GCA_001315825_02394"/>
<dbReference type="InterPro" id="IPR007197">
    <property type="entry name" value="rSAM"/>
</dbReference>
<dbReference type="AlphaFoldDB" id="A0A2U9IRB5"/>
<proteinExistence type="predicted"/>